<dbReference type="AlphaFoldDB" id="M8CEM1"/>
<accession>M8CEM1</accession>
<reference evidence="2" key="1">
    <citation type="submission" date="2015-06" db="UniProtKB">
        <authorList>
            <consortium name="EnsemblPlants"/>
        </authorList>
    </citation>
    <scope>IDENTIFICATION</scope>
</reference>
<name>M8CEM1_AEGTA</name>
<protein>
    <submittedName>
        <fullName evidence="2">Uncharacterized protein</fullName>
    </submittedName>
</protein>
<proteinExistence type="predicted"/>
<dbReference type="EnsemblPlants" id="EMT32854">
    <property type="protein sequence ID" value="EMT32854"/>
    <property type="gene ID" value="F775_07151"/>
</dbReference>
<evidence type="ECO:0000313" key="2">
    <source>
        <dbReference type="EnsemblPlants" id="EMT32854"/>
    </source>
</evidence>
<feature type="compositionally biased region" description="Polar residues" evidence="1">
    <location>
        <begin position="20"/>
        <end position="41"/>
    </location>
</feature>
<evidence type="ECO:0000256" key="1">
    <source>
        <dbReference type="SAM" id="MobiDB-lite"/>
    </source>
</evidence>
<feature type="compositionally biased region" description="Polar residues" evidence="1">
    <location>
        <begin position="1"/>
        <end position="13"/>
    </location>
</feature>
<sequence length="56" mass="6135">MVRSSPTKMTSKMANPALPKTQQAVFGPSKTKQQSSKTNQPAPAVSKMNQRLLFDD</sequence>
<feature type="region of interest" description="Disordered" evidence="1">
    <location>
        <begin position="1"/>
        <end position="56"/>
    </location>
</feature>
<organism evidence="2">
    <name type="scientific">Aegilops tauschii</name>
    <name type="common">Tausch's goatgrass</name>
    <name type="synonym">Aegilops squarrosa</name>
    <dbReference type="NCBI Taxonomy" id="37682"/>
    <lineage>
        <taxon>Eukaryota</taxon>
        <taxon>Viridiplantae</taxon>
        <taxon>Streptophyta</taxon>
        <taxon>Embryophyta</taxon>
        <taxon>Tracheophyta</taxon>
        <taxon>Spermatophyta</taxon>
        <taxon>Magnoliopsida</taxon>
        <taxon>Liliopsida</taxon>
        <taxon>Poales</taxon>
        <taxon>Poaceae</taxon>
        <taxon>BOP clade</taxon>
        <taxon>Pooideae</taxon>
        <taxon>Triticodae</taxon>
        <taxon>Triticeae</taxon>
        <taxon>Triticinae</taxon>
        <taxon>Aegilops</taxon>
    </lineage>
</organism>